<dbReference type="RefSeq" id="XP_025362830.1">
    <property type="nucleotide sequence ID" value="XM_025506073.1"/>
</dbReference>
<evidence type="ECO:0000313" key="12">
    <source>
        <dbReference type="EMBL" id="PWN28218.1"/>
    </source>
</evidence>
<evidence type="ECO:0000256" key="6">
    <source>
        <dbReference type="ARBA" id="ARBA00022919"/>
    </source>
</evidence>
<evidence type="ECO:0000256" key="2">
    <source>
        <dbReference type="ARBA" id="ARBA00004760"/>
    </source>
</evidence>
<dbReference type="AlphaFoldDB" id="A0A316UTU2"/>
<dbReference type="GeneID" id="37027896"/>
<dbReference type="STRING" id="1569628.A0A316UTU2"/>
<dbReference type="GO" id="GO:0030148">
    <property type="term" value="P:sphingolipid biosynthetic process"/>
    <property type="evidence" value="ECO:0007669"/>
    <property type="project" value="InterPro"/>
</dbReference>
<sequence>MVYIPFLSSDWEPAGKHVFITGGSQGLGLALAKLLASRGSDVTIVARSVSKLEKAAADIMSCRKDNAQLVSFYSADLSSFEHSAEAIKWSASSSAATSSHPASSPVGRLADAVFCCAGFAKPGFFIEQTEEDFKAHIQMDYMTALSTSHAAARAMAAANHKGKIVFVSSTVGLMGMVGYASYSPMKFAIRGLAESLRSEMLLYGISVHCYFPGTILSPGYEVENRTKPELTKKLEGPPEDGMTPEQCARGLLKGVQRGHFFITTDILTELFRANTGTGGSVPGNNWLLDRAKAFVALIALPIWRRFEHDRTIRAHAAQHHREVGTLSLSSRPYTSLFLLSLLHRFLSLSLLCIIPSLIVQPFDSSAQLLSPTTSSSSSSPWRLTDWLVRWDSIHFLGAASPEPLPASGDGVGGGGYQWEQTLAFQPGLVWLLRLAGYSVQGRWSLDAAVGWTTVLAVLSSSLCPPLLYHILCSVLSQPPLALVAALLSILSPSPSTLVTPTPEPFFSLFALLGIALLSPPIDASTKRASSSWSGATVLQALLSSFCFAVAVAFRANGLLLAGYIWYALIWDRPVSSSLPLRLSSATTLTIFTASPFVLSQLWAKDRFCSAADRRPWCDEGLGIVYSFVQSEHWRVAEWSSLDSHDRY</sequence>
<dbReference type="InterPro" id="IPR045022">
    <property type="entry name" value="KDSR-like"/>
</dbReference>
<dbReference type="Gene3D" id="3.40.50.720">
    <property type="entry name" value="NAD(P)-binding Rossmann-like Domain"/>
    <property type="match status" value="1"/>
</dbReference>
<keyword evidence="7" id="KW-0560">Oxidoreductase</keyword>
<organism evidence="12 13">
    <name type="scientific">Jaminaea rosea</name>
    <dbReference type="NCBI Taxonomy" id="1569628"/>
    <lineage>
        <taxon>Eukaryota</taxon>
        <taxon>Fungi</taxon>
        <taxon>Dikarya</taxon>
        <taxon>Basidiomycota</taxon>
        <taxon>Ustilaginomycotina</taxon>
        <taxon>Exobasidiomycetes</taxon>
        <taxon>Microstromatales</taxon>
        <taxon>Microstromatales incertae sedis</taxon>
        <taxon>Jaminaea</taxon>
    </lineage>
</organism>
<dbReference type="SUPFAM" id="SSF51735">
    <property type="entry name" value="NAD(P)-binding Rossmann-fold domains"/>
    <property type="match status" value="1"/>
</dbReference>
<dbReference type="FunFam" id="3.40.50.720:FF:000468">
    <property type="entry name" value="Short-chain dehydrogenase, putative"/>
    <property type="match status" value="1"/>
</dbReference>
<evidence type="ECO:0000256" key="3">
    <source>
        <dbReference type="ARBA" id="ARBA00004991"/>
    </source>
</evidence>
<dbReference type="Pfam" id="PF00106">
    <property type="entry name" value="adh_short"/>
    <property type="match status" value="1"/>
</dbReference>
<evidence type="ECO:0000256" key="5">
    <source>
        <dbReference type="ARBA" id="ARBA00022857"/>
    </source>
</evidence>
<dbReference type="OrthoDB" id="10267115at2759"/>
<comment type="subcellular location">
    <subcellularLocation>
        <location evidence="1">Endoplasmic reticulum</location>
    </subcellularLocation>
</comment>
<evidence type="ECO:0000256" key="8">
    <source>
        <dbReference type="ARBA" id="ARBA00023098"/>
    </source>
</evidence>
<dbReference type="GO" id="GO:0004376">
    <property type="term" value="F:GPI mannosyltransferase activity"/>
    <property type="evidence" value="ECO:0007669"/>
    <property type="project" value="InterPro"/>
</dbReference>
<dbReference type="InterPro" id="IPR036291">
    <property type="entry name" value="NAD(P)-bd_dom_sf"/>
</dbReference>
<keyword evidence="8" id="KW-0443">Lipid metabolism</keyword>
<evidence type="ECO:0000256" key="1">
    <source>
        <dbReference type="ARBA" id="ARBA00004240"/>
    </source>
</evidence>
<evidence type="ECO:0000256" key="9">
    <source>
        <dbReference type="ARBA" id="ARBA00026112"/>
    </source>
</evidence>
<dbReference type="UniPathway" id="UPA00196"/>
<comment type="catalytic activity">
    <reaction evidence="11">
        <text>sphinganine + NADP(+) = 3-oxosphinganine + NADPH + H(+)</text>
        <dbReference type="Rhea" id="RHEA:22640"/>
        <dbReference type="ChEBI" id="CHEBI:15378"/>
        <dbReference type="ChEBI" id="CHEBI:57783"/>
        <dbReference type="ChEBI" id="CHEBI:57817"/>
        <dbReference type="ChEBI" id="CHEBI:58299"/>
        <dbReference type="ChEBI" id="CHEBI:58349"/>
        <dbReference type="EC" id="1.1.1.102"/>
    </reaction>
    <physiologicalReaction direction="right-to-left" evidence="11">
        <dbReference type="Rhea" id="RHEA:22642"/>
    </physiologicalReaction>
</comment>
<evidence type="ECO:0000256" key="4">
    <source>
        <dbReference type="ARBA" id="ARBA00022824"/>
    </source>
</evidence>
<dbReference type="PRINTS" id="PR00081">
    <property type="entry name" value="GDHRDH"/>
</dbReference>
<evidence type="ECO:0000313" key="13">
    <source>
        <dbReference type="Proteomes" id="UP000245884"/>
    </source>
</evidence>
<name>A0A316UTU2_9BASI</name>
<dbReference type="EMBL" id="KZ819666">
    <property type="protein sequence ID" value="PWN28218.1"/>
    <property type="molecule type" value="Genomic_DNA"/>
</dbReference>
<dbReference type="GO" id="GO:0000009">
    <property type="term" value="F:alpha-1,6-mannosyltransferase activity"/>
    <property type="evidence" value="ECO:0007669"/>
    <property type="project" value="InterPro"/>
</dbReference>
<keyword evidence="13" id="KW-1185">Reference proteome</keyword>
<dbReference type="GO" id="GO:0047560">
    <property type="term" value="F:3-dehydrosphinganine reductase activity"/>
    <property type="evidence" value="ECO:0007669"/>
    <property type="project" value="UniProtKB-EC"/>
</dbReference>
<dbReference type="InterPro" id="IPR002347">
    <property type="entry name" value="SDR_fam"/>
</dbReference>
<dbReference type="GO" id="GO:0006506">
    <property type="term" value="P:GPI anchor biosynthetic process"/>
    <property type="evidence" value="ECO:0007669"/>
    <property type="project" value="UniProtKB-UniPathway"/>
</dbReference>
<dbReference type="PANTHER" id="PTHR43550:SF3">
    <property type="entry name" value="3-KETODIHYDROSPHINGOSINE REDUCTASE"/>
    <property type="match status" value="1"/>
</dbReference>
<dbReference type="GO" id="GO:0006666">
    <property type="term" value="P:3-keto-sphinganine metabolic process"/>
    <property type="evidence" value="ECO:0007669"/>
    <property type="project" value="InterPro"/>
</dbReference>
<dbReference type="Pfam" id="PF04188">
    <property type="entry name" value="Mannosyl_trans2"/>
    <property type="match status" value="1"/>
</dbReference>
<comment type="pathway">
    <text evidence="3">Sphingolipid metabolism.</text>
</comment>
<protein>
    <recommendedName>
        <fullName evidence="9">3-dehydrosphinganine reductase</fullName>
        <ecNumber evidence="9">1.1.1.102</ecNumber>
    </recommendedName>
</protein>
<comment type="pathway">
    <text evidence="2">Lipid metabolism; sphingolipid metabolism.</text>
</comment>
<evidence type="ECO:0000256" key="7">
    <source>
        <dbReference type="ARBA" id="ARBA00023002"/>
    </source>
</evidence>
<dbReference type="EC" id="1.1.1.102" evidence="9"/>
<dbReference type="Proteomes" id="UP000245884">
    <property type="component" value="Unassembled WGS sequence"/>
</dbReference>
<keyword evidence="5" id="KW-0521">NADP</keyword>
<proteinExistence type="predicted"/>
<reference evidence="12 13" key="1">
    <citation type="journal article" date="2018" name="Mol. Biol. Evol.">
        <title>Broad Genomic Sampling Reveals a Smut Pathogenic Ancestry of the Fungal Clade Ustilaginomycotina.</title>
        <authorList>
            <person name="Kijpornyongpan T."/>
            <person name="Mondo S.J."/>
            <person name="Barry K."/>
            <person name="Sandor L."/>
            <person name="Lee J."/>
            <person name="Lipzen A."/>
            <person name="Pangilinan J."/>
            <person name="LaButti K."/>
            <person name="Hainaut M."/>
            <person name="Henrissat B."/>
            <person name="Grigoriev I.V."/>
            <person name="Spatafora J.W."/>
            <person name="Aime M.C."/>
        </authorList>
    </citation>
    <scope>NUCLEOTIDE SEQUENCE [LARGE SCALE GENOMIC DNA]</scope>
    <source>
        <strain evidence="12 13">MCA 5214</strain>
    </source>
</reference>
<dbReference type="PANTHER" id="PTHR43550">
    <property type="entry name" value="3-KETODIHYDROSPHINGOSINE REDUCTASE"/>
    <property type="match status" value="1"/>
</dbReference>
<evidence type="ECO:0000256" key="11">
    <source>
        <dbReference type="ARBA" id="ARBA00048930"/>
    </source>
</evidence>
<keyword evidence="4" id="KW-0256">Endoplasmic reticulum</keyword>
<evidence type="ECO:0000256" key="10">
    <source>
        <dbReference type="ARBA" id="ARBA00044737"/>
    </source>
</evidence>
<dbReference type="GO" id="GO:0005789">
    <property type="term" value="C:endoplasmic reticulum membrane"/>
    <property type="evidence" value="ECO:0007669"/>
    <property type="project" value="TreeGrafter"/>
</dbReference>
<dbReference type="CDD" id="cd08939">
    <property type="entry name" value="KDSR-like_SDR_c"/>
    <property type="match status" value="1"/>
</dbReference>
<keyword evidence="6" id="KW-0746">Sphingolipid metabolism</keyword>
<gene>
    <name evidence="12" type="ORF">BDZ90DRAFT_231969</name>
</gene>
<accession>A0A316UTU2</accession>
<comment type="function">
    <text evidence="10">Catalyzes the reduction of 3'-oxosphinganine (3-ketodihydrosphingosine/KDS) to sphinganine (dihydrosphingosine/DHS), the second step of de novo sphingolipid biosynthesis.</text>
</comment>
<dbReference type="InterPro" id="IPR007315">
    <property type="entry name" value="PIG-V/Gpi18"/>
</dbReference>